<dbReference type="Proteomes" id="UP001497512">
    <property type="component" value="Chromosome 11"/>
</dbReference>
<evidence type="ECO:0000313" key="3">
    <source>
        <dbReference type="Proteomes" id="UP001497512"/>
    </source>
</evidence>
<evidence type="ECO:0000313" key="2">
    <source>
        <dbReference type="EMBL" id="CAK9196869.1"/>
    </source>
</evidence>
<keyword evidence="3" id="KW-1185">Reference proteome</keyword>
<sequence>MPSCRYALDVNAERAEDVLTHKSLLQNAKDPENQPTFHVRAVHVLPGEALKSPSSSPQSQDEEVSSRPFSKLK</sequence>
<organism evidence="2 3">
    <name type="scientific">Sphagnum troendelagicum</name>
    <dbReference type="NCBI Taxonomy" id="128251"/>
    <lineage>
        <taxon>Eukaryota</taxon>
        <taxon>Viridiplantae</taxon>
        <taxon>Streptophyta</taxon>
        <taxon>Embryophyta</taxon>
        <taxon>Bryophyta</taxon>
        <taxon>Sphagnophytina</taxon>
        <taxon>Sphagnopsida</taxon>
        <taxon>Sphagnales</taxon>
        <taxon>Sphagnaceae</taxon>
        <taxon>Sphagnum</taxon>
    </lineage>
</organism>
<name>A0ABP0THR4_9BRYO</name>
<reference evidence="2" key="1">
    <citation type="submission" date="2024-02" db="EMBL/GenBank/DDBJ databases">
        <authorList>
            <consortium name="ELIXIR-Norway"/>
            <consortium name="Elixir Norway"/>
        </authorList>
    </citation>
    <scope>NUCLEOTIDE SEQUENCE</scope>
</reference>
<feature type="region of interest" description="Disordered" evidence="1">
    <location>
        <begin position="47"/>
        <end position="73"/>
    </location>
</feature>
<proteinExistence type="predicted"/>
<evidence type="ECO:0000256" key="1">
    <source>
        <dbReference type="SAM" id="MobiDB-lite"/>
    </source>
</evidence>
<accession>A0ABP0THR4</accession>
<protein>
    <submittedName>
        <fullName evidence="2">Uncharacterized protein</fullName>
    </submittedName>
</protein>
<dbReference type="EMBL" id="OZ019903">
    <property type="protein sequence ID" value="CAK9196869.1"/>
    <property type="molecule type" value="Genomic_DNA"/>
</dbReference>
<gene>
    <name evidence="2" type="ORF">CSSPTR1EN2_LOCUS3690</name>
</gene>